<protein>
    <submittedName>
        <fullName evidence="1">Uncharacterized protein</fullName>
    </submittedName>
</protein>
<dbReference type="AlphaFoldDB" id="A0A8J6P0E6"/>
<evidence type="ECO:0000313" key="2">
    <source>
        <dbReference type="Proteomes" id="UP000605201"/>
    </source>
</evidence>
<organism evidence="1 2">
    <name type="scientific">Candidatus Desulfatibia vada</name>
    <dbReference type="NCBI Taxonomy" id="2841696"/>
    <lineage>
        <taxon>Bacteria</taxon>
        <taxon>Pseudomonadati</taxon>
        <taxon>Thermodesulfobacteriota</taxon>
        <taxon>Desulfobacteria</taxon>
        <taxon>Desulfobacterales</taxon>
        <taxon>Desulfobacterales incertae sedis</taxon>
        <taxon>Candidatus Desulfatibia</taxon>
    </lineage>
</organism>
<dbReference type="Proteomes" id="UP000605201">
    <property type="component" value="Unassembled WGS sequence"/>
</dbReference>
<feature type="non-terminal residue" evidence="1">
    <location>
        <position position="120"/>
    </location>
</feature>
<evidence type="ECO:0000313" key="1">
    <source>
        <dbReference type="EMBL" id="MBC8430485.1"/>
    </source>
</evidence>
<reference evidence="1 2" key="1">
    <citation type="submission" date="2020-08" db="EMBL/GenBank/DDBJ databases">
        <title>Bridging the membrane lipid divide: bacteria of the FCB group superphylum have the potential to synthesize archaeal ether lipids.</title>
        <authorList>
            <person name="Villanueva L."/>
            <person name="Von Meijenfeldt F.A.B."/>
            <person name="Westbye A.B."/>
            <person name="Yadav S."/>
            <person name="Hopmans E.C."/>
            <person name="Dutilh B.E."/>
            <person name="Sinninghe Damste J.S."/>
        </authorList>
    </citation>
    <scope>NUCLEOTIDE SEQUENCE [LARGE SCALE GENOMIC DNA]</scope>
    <source>
        <strain evidence="1">NIOZ-UU17</strain>
    </source>
</reference>
<gene>
    <name evidence="1" type="ORF">H8D96_01055</name>
</gene>
<dbReference type="EMBL" id="JACNIG010000046">
    <property type="protein sequence ID" value="MBC8430485.1"/>
    <property type="molecule type" value="Genomic_DNA"/>
</dbReference>
<name>A0A8J6P0E6_9BACT</name>
<proteinExistence type="predicted"/>
<accession>A0A8J6P0E6</accession>
<sequence>MAEEGTIDEIVKFQNDTLTIQASQTPLIKILSAIQNKCLVKITGLEHRKDEKITFSSNKGSLERVLKDFLRHLGEKNYAFEYGNAALLQIVVLPGAKADNYPTATLAYQKENLPNTVKAV</sequence>
<comment type="caution">
    <text evidence="1">The sequence shown here is derived from an EMBL/GenBank/DDBJ whole genome shotgun (WGS) entry which is preliminary data.</text>
</comment>